<accession>A0A6S6S7X4</accession>
<organism evidence="6">
    <name type="scientific">uncultured Sulfurovum sp</name>
    <dbReference type="NCBI Taxonomy" id="269237"/>
    <lineage>
        <taxon>Bacteria</taxon>
        <taxon>Pseudomonadati</taxon>
        <taxon>Campylobacterota</taxon>
        <taxon>Epsilonproteobacteria</taxon>
        <taxon>Campylobacterales</taxon>
        <taxon>Sulfurovaceae</taxon>
        <taxon>Sulfurovum</taxon>
        <taxon>environmental samples</taxon>
    </lineage>
</organism>
<protein>
    <submittedName>
        <fullName evidence="6">Oxidoreductase</fullName>
    </submittedName>
</protein>
<evidence type="ECO:0000256" key="4">
    <source>
        <dbReference type="ARBA" id="ARBA00023136"/>
    </source>
</evidence>
<feature type="transmembrane region" description="Helical" evidence="5">
    <location>
        <begin position="99"/>
        <end position="118"/>
    </location>
</feature>
<keyword evidence="3 5" id="KW-1133">Transmembrane helix</keyword>
<comment type="subcellular location">
    <subcellularLocation>
        <location evidence="1">Membrane</location>
        <topology evidence="1">Multi-pass membrane protein</topology>
    </subcellularLocation>
</comment>
<evidence type="ECO:0000256" key="2">
    <source>
        <dbReference type="ARBA" id="ARBA00022692"/>
    </source>
</evidence>
<feature type="transmembrane region" description="Helical" evidence="5">
    <location>
        <begin position="70"/>
        <end position="87"/>
    </location>
</feature>
<dbReference type="AlphaFoldDB" id="A0A6S6S7X4"/>
<evidence type="ECO:0000256" key="3">
    <source>
        <dbReference type="ARBA" id="ARBA00022989"/>
    </source>
</evidence>
<reference evidence="6" key="1">
    <citation type="submission" date="2020-01" db="EMBL/GenBank/DDBJ databases">
        <authorList>
            <person name="Meier V. D."/>
            <person name="Meier V D."/>
        </authorList>
    </citation>
    <scope>NUCLEOTIDE SEQUENCE</scope>
    <source>
        <strain evidence="6">HLG_WM_MAG_03</strain>
    </source>
</reference>
<evidence type="ECO:0000256" key="1">
    <source>
        <dbReference type="ARBA" id="ARBA00004141"/>
    </source>
</evidence>
<dbReference type="EMBL" id="CACVAR010000029">
    <property type="protein sequence ID" value="CAA6799090.1"/>
    <property type="molecule type" value="Genomic_DNA"/>
</dbReference>
<gene>
    <name evidence="6" type="ORF">HELGO_WM29619</name>
</gene>
<evidence type="ECO:0000256" key="5">
    <source>
        <dbReference type="SAM" id="Phobius"/>
    </source>
</evidence>
<keyword evidence="4 5" id="KW-0472">Membrane</keyword>
<dbReference type="InterPro" id="IPR032808">
    <property type="entry name" value="DoxX"/>
</dbReference>
<dbReference type="GO" id="GO:0016020">
    <property type="term" value="C:membrane"/>
    <property type="evidence" value="ECO:0007669"/>
    <property type="project" value="UniProtKB-SubCell"/>
</dbReference>
<proteinExistence type="predicted"/>
<feature type="transmembrane region" description="Helical" evidence="5">
    <location>
        <begin position="43"/>
        <end position="63"/>
    </location>
</feature>
<dbReference type="Pfam" id="PF07681">
    <property type="entry name" value="DoxX"/>
    <property type="match status" value="1"/>
</dbReference>
<keyword evidence="2 5" id="KW-0812">Transmembrane</keyword>
<evidence type="ECO:0000313" key="6">
    <source>
        <dbReference type="EMBL" id="CAA6799090.1"/>
    </source>
</evidence>
<sequence>MNEKAINVLAFSLGFLLLFHGVDKVLNGTDFIEEMLQNANVPYAKYVTYGVFIGEIVAPVLLIIGRYISIAGGIIAFNMLVAIILAHKETVFTLSEHGGWSIELQLLYLSGGLALAFLGRRN</sequence>
<name>A0A6S6S7X4_9BACT</name>